<accession>A0A939IX43</accession>
<feature type="chain" id="PRO_5037323644" evidence="1">
    <location>
        <begin position="26"/>
        <end position="177"/>
    </location>
</feature>
<evidence type="ECO:0000256" key="1">
    <source>
        <dbReference type="SAM" id="SignalP"/>
    </source>
</evidence>
<feature type="signal peptide" evidence="1">
    <location>
        <begin position="1"/>
        <end position="25"/>
    </location>
</feature>
<dbReference type="Proteomes" id="UP000664332">
    <property type="component" value="Unassembled WGS sequence"/>
</dbReference>
<dbReference type="Gene3D" id="2.60.40.230">
    <property type="entry name" value="Neocarzinostatin-like"/>
    <property type="match status" value="1"/>
</dbReference>
<proteinExistence type="predicted"/>
<keyword evidence="1" id="KW-0732">Signal</keyword>
<organism evidence="2 3">
    <name type="scientific">Corynebacterium mendelii</name>
    <dbReference type="NCBI Taxonomy" id="2765362"/>
    <lineage>
        <taxon>Bacteria</taxon>
        <taxon>Bacillati</taxon>
        <taxon>Actinomycetota</taxon>
        <taxon>Actinomycetes</taxon>
        <taxon>Mycobacteriales</taxon>
        <taxon>Corynebacteriaceae</taxon>
        <taxon>Corynebacterium</taxon>
    </lineage>
</organism>
<dbReference type="RefSeq" id="WP_207118997.1">
    <property type="nucleotide sequence ID" value="NZ_JAFLEQ010000008.1"/>
</dbReference>
<reference evidence="2" key="1">
    <citation type="submission" date="2021-03" db="EMBL/GenBank/DDBJ databases">
        <authorList>
            <person name="Sun Q."/>
        </authorList>
    </citation>
    <scope>NUCLEOTIDE SEQUENCE</scope>
    <source>
        <strain evidence="2">CCM 8862</strain>
    </source>
</reference>
<dbReference type="SUPFAM" id="SSF49319">
    <property type="entry name" value="Actinoxanthin-like"/>
    <property type="match status" value="1"/>
</dbReference>
<evidence type="ECO:0000313" key="2">
    <source>
        <dbReference type="EMBL" id="MBN9644090.1"/>
    </source>
</evidence>
<gene>
    <name evidence="2" type="ORF">JZY06_05580</name>
</gene>
<dbReference type="InterPro" id="IPR027273">
    <property type="entry name" value="Neocarzinostatin-like"/>
</dbReference>
<protein>
    <submittedName>
        <fullName evidence="2">Uncharacterized protein</fullName>
    </submittedName>
</protein>
<name>A0A939IX43_9CORY</name>
<sequence>MYESIKIHPPAITASAMLAAPLASAAPTNELQPMWDPGNPKHDLNNAQIVDLQDVYNKGDVITVSASGLKPETKYVAGQCEMKAGTVFLFFKLPGCLKDNQKTVWSDTNGEISFEFTLSDQGTNAHGSIPTYSGNEEIIFHTGAGHSDGEIVIVEDHGKGFRGTQVADTAGTFRVNP</sequence>
<comment type="caution">
    <text evidence="2">The sequence shown here is derived from an EMBL/GenBank/DDBJ whole genome shotgun (WGS) entry which is preliminary data.</text>
</comment>
<evidence type="ECO:0000313" key="3">
    <source>
        <dbReference type="Proteomes" id="UP000664332"/>
    </source>
</evidence>
<keyword evidence="3" id="KW-1185">Reference proteome</keyword>
<dbReference type="EMBL" id="JAFLEQ010000008">
    <property type="protein sequence ID" value="MBN9644090.1"/>
    <property type="molecule type" value="Genomic_DNA"/>
</dbReference>
<dbReference type="AlphaFoldDB" id="A0A939IX43"/>